<name>A0A9W9ZUN3_9CNID</name>
<dbReference type="Proteomes" id="UP001163046">
    <property type="component" value="Unassembled WGS sequence"/>
</dbReference>
<proteinExistence type="predicted"/>
<dbReference type="AlphaFoldDB" id="A0A9W9ZUN3"/>
<keyword evidence="2" id="KW-1185">Reference proteome</keyword>
<reference evidence="1" key="1">
    <citation type="submission" date="2023-01" db="EMBL/GenBank/DDBJ databases">
        <title>Genome assembly of the deep-sea coral Lophelia pertusa.</title>
        <authorList>
            <person name="Herrera S."/>
            <person name="Cordes E."/>
        </authorList>
    </citation>
    <scope>NUCLEOTIDE SEQUENCE</scope>
    <source>
        <strain evidence="1">USNM1676648</strain>
        <tissue evidence="1">Polyp</tissue>
    </source>
</reference>
<organism evidence="1 2">
    <name type="scientific">Desmophyllum pertusum</name>
    <dbReference type="NCBI Taxonomy" id="174260"/>
    <lineage>
        <taxon>Eukaryota</taxon>
        <taxon>Metazoa</taxon>
        <taxon>Cnidaria</taxon>
        <taxon>Anthozoa</taxon>
        <taxon>Hexacorallia</taxon>
        <taxon>Scleractinia</taxon>
        <taxon>Caryophylliina</taxon>
        <taxon>Caryophylliidae</taxon>
        <taxon>Desmophyllum</taxon>
    </lineage>
</organism>
<gene>
    <name evidence="1" type="ORF">OS493_039331</name>
</gene>
<accession>A0A9W9ZUN3</accession>
<protein>
    <submittedName>
        <fullName evidence="1">Uncharacterized protein</fullName>
    </submittedName>
</protein>
<dbReference type="EMBL" id="MU825575">
    <property type="protein sequence ID" value="KAJ7388188.1"/>
    <property type="molecule type" value="Genomic_DNA"/>
</dbReference>
<evidence type="ECO:0000313" key="1">
    <source>
        <dbReference type="EMBL" id="KAJ7388188.1"/>
    </source>
</evidence>
<sequence length="68" mass="7619">MKKAKGMEVSTIIVKQKDLGCNATKVHIMDQDLEPNDVLTKLFWKTLGGKADVADAKDFPQMRNTRKA</sequence>
<comment type="caution">
    <text evidence="1">The sequence shown here is derived from an EMBL/GenBank/DDBJ whole genome shotgun (WGS) entry which is preliminary data.</text>
</comment>
<evidence type="ECO:0000313" key="2">
    <source>
        <dbReference type="Proteomes" id="UP001163046"/>
    </source>
</evidence>